<dbReference type="RefSeq" id="WP_259053666.1">
    <property type="nucleotide sequence ID" value="NZ_JANUCT010000001.1"/>
</dbReference>
<comment type="caution">
    <text evidence="2">The sequence shown here is derived from an EMBL/GenBank/DDBJ whole genome shotgun (WGS) entry which is preliminary data.</text>
</comment>
<dbReference type="Proteomes" id="UP001204445">
    <property type="component" value="Unassembled WGS sequence"/>
</dbReference>
<dbReference type="EMBL" id="JANUCT010000001">
    <property type="protein sequence ID" value="MCS3902226.1"/>
    <property type="molecule type" value="Genomic_DNA"/>
</dbReference>
<evidence type="ECO:0000313" key="2">
    <source>
        <dbReference type="EMBL" id="MCS3902226.1"/>
    </source>
</evidence>
<dbReference type="Gene3D" id="3.30.750.24">
    <property type="entry name" value="STAS domain"/>
    <property type="match status" value="1"/>
</dbReference>
<dbReference type="SUPFAM" id="SSF52091">
    <property type="entry name" value="SpoIIaa-like"/>
    <property type="match status" value="1"/>
</dbReference>
<dbReference type="PANTHER" id="PTHR35849">
    <property type="entry name" value="BLR2341 PROTEIN"/>
    <property type="match status" value="1"/>
</dbReference>
<protein>
    <submittedName>
        <fullName evidence="2">Phospholipid transport system transporter-binding protein</fullName>
    </submittedName>
</protein>
<keyword evidence="3" id="KW-1185">Reference proteome</keyword>
<dbReference type="AlphaFoldDB" id="A0AAE3HH77"/>
<accession>A0AAE3HH77</accession>
<evidence type="ECO:0000259" key="1">
    <source>
        <dbReference type="PROSITE" id="PS50801"/>
    </source>
</evidence>
<dbReference type="InterPro" id="IPR002645">
    <property type="entry name" value="STAS_dom"/>
</dbReference>
<dbReference type="Pfam" id="PF13466">
    <property type="entry name" value="STAS_2"/>
    <property type="match status" value="1"/>
</dbReference>
<dbReference type="PROSITE" id="PS50801">
    <property type="entry name" value="STAS"/>
    <property type="match status" value="1"/>
</dbReference>
<sequence>MSDAVLHTATGDTWKVEGDLNYATSARLHESARAAMAEQLPGSVDLAAVERVDSAGVALMIDWIRAARARQQNLTLHNVPEHMRRIADLCGVAHLFKS</sequence>
<reference evidence="2" key="1">
    <citation type="submission" date="2022-08" db="EMBL/GenBank/DDBJ databases">
        <title>Genomic Encyclopedia of Type Strains, Phase III (KMG-III): the genomes of soil and plant-associated and newly described type strains.</title>
        <authorList>
            <person name="Whitman W."/>
        </authorList>
    </citation>
    <scope>NUCLEOTIDE SEQUENCE</scope>
    <source>
        <strain evidence="2">HMT 1</strain>
    </source>
</reference>
<organism evidence="2 3">
    <name type="scientific">Methylohalomonas lacus</name>
    <dbReference type="NCBI Taxonomy" id="398773"/>
    <lineage>
        <taxon>Bacteria</taxon>
        <taxon>Pseudomonadati</taxon>
        <taxon>Pseudomonadota</taxon>
        <taxon>Gammaproteobacteria</taxon>
        <taxon>Methylohalomonadales</taxon>
        <taxon>Methylohalomonadaceae</taxon>
        <taxon>Methylohalomonas</taxon>
    </lineage>
</organism>
<evidence type="ECO:0000313" key="3">
    <source>
        <dbReference type="Proteomes" id="UP001204445"/>
    </source>
</evidence>
<dbReference type="CDD" id="cd07043">
    <property type="entry name" value="STAS_anti-anti-sigma_factors"/>
    <property type="match status" value="1"/>
</dbReference>
<dbReference type="InterPro" id="IPR036513">
    <property type="entry name" value="STAS_dom_sf"/>
</dbReference>
<name>A0AAE3HH77_9GAMM</name>
<dbReference type="PANTHER" id="PTHR35849:SF1">
    <property type="entry name" value="INTERMEMBRANE PHOSPHOLIPID TRANSPORT SYSTEM BINDING PROTEIN MLAB"/>
    <property type="match status" value="1"/>
</dbReference>
<dbReference type="InterPro" id="IPR052746">
    <property type="entry name" value="MlaB_ABC_Transporter"/>
</dbReference>
<dbReference type="InterPro" id="IPR058548">
    <property type="entry name" value="MlaB-like_STAS"/>
</dbReference>
<proteinExistence type="predicted"/>
<gene>
    <name evidence="2" type="ORF">J2T55_000218</name>
</gene>
<feature type="domain" description="STAS" evidence="1">
    <location>
        <begin position="15"/>
        <end position="98"/>
    </location>
</feature>